<evidence type="ECO:0000313" key="2">
    <source>
        <dbReference type="EMBL" id="AKF94238.1"/>
    </source>
</evidence>
<accession>A0A0F7C0B5</accession>
<keyword evidence="1" id="KW-0732">Signal</keyword>
<dbReference type="RefSeq" id="WP_035292559.1">
    <property type="nucleotide sequence ID" value="NZ_CP011074.1"/>
</dbReference>
<evidence type="ECO:0000256" key="1">
    <source>
        <dbReference type="SAM" id="SignalP"/>
    </source>
</evidence>
<dbReference type="EMBL" id="CP011074">
    <property type="protein sequence ID" value="AKF94238.1"/>
    <property type="molecule type" value="Genomic_DNA"/>
</dbReference>
<name>A0A0F7C0B5_BRELA</name>
<gene>
    <name evidence="2" type="ORF">EX87_11790</name>
</gene>
<feature type="signal peptide" evidence="1">
    <location>
        <begin position="1"/>
        <end position="28"/>
    </location>
</feature>
<dbReference type="AlphaFoldDB" id="A0A0F7C0B5"/>
<sequence>MKKQAGLAFLTIAVGLSVVSLPSIFTSAQTIQPTISDTQPVSSTPCSKYALAGIDNEEDLFSNEQGIMIGNGEAWINKFNHQLGIYTVSLTEAMKQNYELAGIEKEFTDYLYSLQKAVSTNNKEEVAKLIYYPLNVNSKGRTSVIANQTDFINAYDKIMTLPVTKSIRGQKEKDLFINDQGIMIGDGEAWISKINNKLGIYAINR</sequence>
<reference evidence="2" key="1">
    <citation type="submission" date="2015-03" db="EMBL/GenBank/DDBJ databases">
        <title>MIGS Cultured Bacterial/Archaeal sample from Brevibacillus laterosporus.</title>
        <authorList>
            <person name="Zeng D."/>
            <person name="Zhu L."/>
            <person name="Dong G."/>
            <person name="Ye W."/>
            <person name="Ren D."/>
            <person name="Wu L."/>
            <person name="Xu J."/>
            <person name="Li G."/>
            <person name="Guo L."/>
        </authorList>
    </citation>
    <scope>NUCLEOTIDE SEQUENCE</scope>
    <source>
        <strain evidence="2">B9</strain>
    </source>
</reference>
<proteinExistence type="predicted"/>
<protein>
    <submittedName>
        <fullName evidence="2">Uncharacterized protein</fullName>
    </submittedName>
</protein>
<organism evidence="2">
    <name type="scientific">Brevibacillus laterosporus</name>
    <name type="common">Bacillus laterosporus</name>
    <dbReference type="NCBI Taxonomy" id="1465"/>
    <lineage>
        <taxon>Bacteria</taxon>
        <taxon>Bacillati</taxon>
        <taxon>Bacillota</taxon>
        <taxon>Bacilli</taxon>
        <taxon>Bacillales</taxon>
        <taxon>Paenibacillaceae</taxon>
        <taxon>Brevibacillus</taxon>
    </lineage>
</organism>
<feature type="chain" id="PRO_5002514304" evidence="1">
    <location>
        <begin position="29"/>
        <end position="205"/>
    </location>
</feature>